<protein>
    <submittedName>
        <fullName evidence="2">Uncharacterized protein</fullName>
    </submittedName>
</protein>
<dbReference type="Proteomes" id="UP001303046">
    <property type="component" value="Unassembled WGS sequence"/>
</dbReference>
<keyword evidence="1" id="KW-0812">Transmembrane</keyword>
<keyword evidence="3" id="KW-1185">Reference proteome</keyword>
<evidence type="ECO:0000256" key="1">
    <source>
        <dbReference type="SAM" id="Phobius"/>
    </source>
</evidence>
<organism evidence="2 3">
    <name type="scientific">Necator americanus</name>
    <name type="common">Human hookworm</name>
    <dbReference type="NCBI Taxonomy" id="51031"/>
    <lineage>
        <taxon>Eukaryota</taxon>
        <taxon>Metazoa</taxon>
        <taxon>Ecdysozoa</taxon>
        <taxon>Nematoda</taxon>
        <taxon>Chromadorea</taxon>
        <taxon>Rhabditida</taxon>
        <taxon>Rhabditina</taxon>
        <taxon>Rhabditomorpha</taxon>
        <taxon>Strongyloidea</taxon>
        <taxon>Ancylostomatidae</taxon>
        <taxon>Bunostominae</taxon>
        <taxon>Necator</taxon>
    </lineage>
</organism>
<evidence type="ECO:0000313" key="2">
    <source>
        <dbReference type="EMBL" id="KAK6752367.1"/>
    </source>
</evidence>
<name>A0ABR1DPK9_NECAM</name>
<comment type="caution">
    <text evidence="2">The sequence shown here is derived from an EMBL/GenBank/DDBJ whole genome shotgun (WGS) entry which is preliminary data.</text>
</comment>
<sequence>MPVLCYYIKLYLLRQRKFSALFHASDELTDLPHRFFYTEIYTTDHQKKNAERDFPLDHAHTCFYFQQWKIHFTRIKSIFIYFVALSVFLNAETAFSWKIRAVDV</sequence>
<keyword evidence="1" id="KW-1133">Transmembrane helix</keyword>
<keyword evidence="1" id="KW-0472">Membrane</keyword>
<gene>
    <name evidence="2" type="primary">Necator_chrIV.g16955</name>
    <name evidence="2" type="ORF">RB195_003657</name>
</gene>
<evidence type="ECO:0000313" key="3">
    <source>
        <dbReference type="Proteomes" id="UP001303046"/>
    </source>
</evidence>
<reference evidence="2 3" key="1">
    <citation type="submission" date="2023-08" db="EMBL/GenBank/DDBJ databases">
        <title>A Necator americanus chromosomal reference genome.</title>
        <authorList>
            <person name="Ilik V."/>
            <person name="Petrzelkova K.J."/>
            <person name="Pardy F."/>
            <person name="Fuh T."/>
            <person name="Niatou-Singa F.S."/>
            <person name="Gouil Q."/>
            <person name="Baker L."/>
            <person name="Ritchie M.E."/>
            <person name="Jex A.R."/>
            <person name="Gazzola D."/>
            <person name="Li H."/>
            <person name="Toshio Fujiwara R."/>
            <person name="Zhan B."/>
            <person name="Aroian R.V."/>
            <person name="Pafco B."/>
            <person name="Schwarz E.M."/>
        </authorList>
    </citation>
    <scope>NUCLEOTIDE SEQUENCE [LARGE SCALE GENOMIC DNA]</scope>
    <source>
        <strain evidence="2 3">Aroian</strain>
        <tissue evidence="2">Whole animal</tissue>
    </source>
</reference>
<accession>A0ABR1DPK9</accession>
<dbReference type="EMBL" id="JAVFWL010000004">
    <property type="protein sequence ID" value="KAK6752367.1"/>
    <property type="molecule type" value="Genomic_DNA"/>
</dbReference>
<feature type="transmembrane region" description="Helical" evidence="1">
    <location>
        <begin position="78"/>
        <end position="97"/>
    </location>
</feature>
<proteinExistence type="predicted"/>